<dbReference type="EMBL" id="QEAN01000275">
    <property type="protein sequence ID" value="TPX41316.1"/>
    <property type="molecule type" value="Genomic_DNA"/>
</dbReference>
<keyword evidence="10" id="KW-0805">Transcription regulation</keyword>
<proteinExistence type="inferred from homology"/>
<keyword evidence="4" id="KW-0678">Repressor</keyword>
<dbReference type="Pfam" id="PF05148">
    <property type="entry name" value="Methyltransf_8"/>
    <property type="match status" value="1"/>
</dbReference>
<keyword evidence="6 13" id="KW-0489">Methyltransferase</keyword>
<evidence type="ECO:0000313" key="16">
    <source>
        <dbReference type="EMBL" id="TPX50603.1"/>
    </source>
</evidence>
<evidence type="ECO:0000256" key="12">
    <source>
        <dbReference type="ARBA" id="ARBA00023242"/>
    </source>
</evidence>
<dbReference type="VEuPathDB" id="FungiDB:SeMB42_g05617"/>
<feature type="region of interest" description="Disordered" evidence="14">
    <location>
        <begin position="68"/>
        <end position="117"/>
    </location>
</feature>
<evidence type="ECO:0000256" key="13">
    <source>
        <dbReference type="RuleBase" id="RU365074"/>
    </source>
</evidence>
<evidence type="ECO:0000256" key="8">
    <source>
        <dbReference type="ARBA" id="ARBA00022691"/>
    </source>
</evidence>
<dbReference type="GO" id="GO:0042273">
    <property type="term" value="P:ribosomal large subunit biogenesis"/>
    <property type="evidence" value="ECO:0007669"/>
    <property type="project" value="TreeGrafter"/>
</dbReference>
<feature type="compositionally biased region" description="Basic and acidic residues" evidence="14">
    <location>
        <begin position="38"/>
        <end position="49"/>
    </location>
</feature>
<dbReference type="InterPro" id="IPR007823">
    <property type="entry name" value="RRP8"/>
</dbReference>
<dbReference type="SUPFAM" id="SSF53335">
    <property type="entry name" value="S-adenosyl-L-methionine-dependent methyltransferases"/>
    <property type="match status" value="1"/>
</dbReference>
<dbReference type="PANTHER" id="PTHR12787:SF0">
    <property type="entry name" value="RIBOSOMAL RNA-PROCESSING PROTEIN 8"/>
    <property type="match status" value="1"/>
</dbReference>
<keyword evidence="12 13" id="KW-0539">Nucleus</keyword>
<dbReference type="GO" id="GO:0006325">
    <property type="term" value="P:chromatin organization"/>
    <property type="evidence" value="ECO:0007669"/>
    <property type="project" value="UniProtKB-KW"/>
</dbReference>
<dbReference type="Proteomes" id="UP000317494">
    <property type="component" value="Unassembled WGS sequence"/>
</dbReference>
<evidence type="ECO:0000256" key="1">
    <source>
        <dbReference type="ARBA" id="ARBA00004604"/>
    </source>
</evidence>
<evidence type="ECO:0000256" key="6">
    <source>
        <dbReference type="ARBA" id="ARBA00022603"/>
    </source>
</evidence>
<dbReference type="EC" id="2.1.1.-" evidence="13"/>
<evidence type="ECO:0000256" key="9">
    <source>
        <dbReference type="ARBA" id="ARBA00022853"/>
    </source>
</evidence>
<keyword evidence="11" id="KW-0804">Transcription</keyword>
<gene>
    <name evidence="16" type="ORF">SeLEV6574_g00811</name>
    <name evidence="15" type="ORF">SeMB42_g05617</name>
</gene>
<dbReference type="GO" id="GO:0016433">
    <property type="term" value="F:rRNA (adenine) methyltransferase activity"/>
    <property type="evidence" value="ECO:0007669"/>
    <property type="project" value="TreeGrafter"/>
</dbReference>
<keyword evidence="17" id="KW-1185">Reference proteome</keyword>
<evidence type="ECO:0000313" key="17">
    <source>
        <dbReference type="Proteomes" id="UP000317494"/>
    </source>
</evidence>
<dbReference type="FunFam" id="3.40.50.150:FF:000068">
    <property type="entry name" value="Ribosomal RNA-processing protein 8"/>
    <property type="match status" value="1"/>
</dbReference>
<organism evidence="16 18">
    <name type="scientific">Synchytrium endobioticum</name>
    <dbReference type="NCBI Taxonomy" id="286115"/>
    <lineage>
        <taxon>Eukaryota</taxon>
        <taxon>Fungi</taxon>
        <taxon>Fungi incertae sedis</taxon>
        <taxon>Chytridiomycota</taxon>
        <taxon>Chytridiomycota incertae sedis</taxon>
        <taxon>Chytridiomycetes</taxon>
        <taxon>Synchytriales</taxon>
        <taxon>Synchytriaceae</taxon>
        <taxon>Synchytrium</taxon>
    </lineage>
</organism>
<dbReference type="AlphaFoldDB" id="A0A507DG74"/>
<evidence type="ECO:0000256" key="10">
    <source>
        <dbReference type="ARBA" id="ARBA00023015"/>
    </source>
</evidence>
<dbReference type="PANTHER" id="PTHR12787">
    <property type="entry name" value="RIBOSOMAL RNA-PROCESSING PROTEIN 8"/>
    <property type="match status" value="1"/>
</dbReference>
<reference evidence="17 18" key="1">
    <citation type="journal article" date="2019" name="Sci. Rep.">
        <title>Comparative genomics of chytrid fungi reveal insights into the obligate biotrophic and pathogenic lifestyle of Synchytrium endobioticum.</title>
        <authorList>
            <person name="van de Vossenberg B.T.L.H."/>
            <person name="Warris S."/>
            <person name="Nguyen H.D.T."/>
            <person name="van Gent-Pelzer M.P.E."/>
            <person name="Joly D.L."/>
            <person name="van de Geest H.C."/>
            <person name="Bonants P.J.M."/>
            <person name="Smith D.S."/>
            <person name="Levesque C.A."/>
            <person name="van der Lee T.A.J."/>
        </authorList>
    </citation>
    <scope>NUCLEOTIDE SEQUENCE [LARGE SCALE GENOMIC DNA]</scope>
    <source>
        <strain evidence="16 18">LEV6574</strain>
        <strain evidence="15 17">MB42</strain>
    </source>
</reference>
<dbReference type="STRING" id="286115.A0A507DG74"/>
<dbReference type="InterPro" id="IPR029063">
    <property type="entry name" value="SAM-dependent_MTases_sf"/>
</dbReference>
<keyword evidence="5 13" id="KW-0698">rRNA processing</keyword>
<comment type="caution">
    <text evidence="16">The sequence shown here is derived from an EMBL/GenBank/DDBJ whole genome shotgun (WGS) entry which is preliminary data.</text>
</comment>
<comment type="similarity">
    <text evidence="2 13">Belongs to the methyltransferase superfamily. RRP8 family.</text>
</comment>
<keyword evidence="9" id="KW-0156">Chromatin regulator</keyword>
<sequence length="335" mass="37207">MASAMTLPNFASLWSQDANQKKRPAPADVHVLTTKKIRPQEKSEEKDTENASALILIPKKLHSLKAKLKQALAKSQSRPAAVQSTTTPSKHNNRTSANGKTSTTTPLQKKPAKPKNKHAQKLVGAEFRWINEQLYTIPSAEAVDLFKGQPSMFDVYHEGFRSQTQSWPLNPLDVIIDSITQKIAKNSIIADLGCGDAKLAQKLRDDYTVHSFDMISKNEHVTACDIAHVPLDNASVDAVVICLALMGTNWIDFVQEAVRILKKGGKLKIAEVASRFVNVDEFIKLLSSRGLKLKSKDVSNTHFILFEFAKKGQSTNYDNIEEASTLLKPCVYKKR</sequence>
<feature type="region of interest" description="Disordered" evidence="14">
    <location>
        <begin position="17"/>
        <end position="52"/>
    </location>
</feature>
<name>A0A507DG74_9FUNG</name>
<dbReference type="Proteomes" id="UP000320475">
    <property type="component" value="Unassembled WGS sequence"/>
</dbReference>
<comment type="function">
    <text evidence="13">S-adenosyl-L-methionine-dependent methyltransferase that specifically methylates the N(1) position of adenine in helix 25.1 in 25S rRNA. Required both for ribosomal 40S and 60S subunits biogenesis. Required for efficient pre-rRNA cleavage at site A2.</text>
</comment>
<keyword evidence="7 13" id="KW-0808">Transferase</keyword>
<evidence type="ECO:0000256" key="11">
    <source>
        <dbReference type="ARBA" id="ARBA00023163"/>
    </source>
</evidence>
<dbReference type="FunFam" id="1.10.10.2150:FF:000001">
    <property type="entry name" value="Ribosomal RNA-processing protein 8"/>
    <property type="match status" value="1"/>
</dbReference>
<evidence type="ECO:0000256" key="14">
    <source>
        <dbReference type="SAM" id="MobiDB-lite"/>
    </source>
</evidence>
<feature type="compositionally biased region" description="Polar residues" evidence="14">
    <location>
        <begin position="82"/>
        <end position="107"/>
    </location>
</feature>
<evidence type="ECO:0000256" key="5">
    <source>
        <dbReference type="ARBA" id="ARBA00022552"/>
    </source>
</evidence>
<dbReference type="CDD" id="cd02440">
    <property type="entry name" value="AdoMet_MTases"/>
    <property type="match status" value="1"/>
</dbReference>
<evidence type="ECO:0000313" key="18">
    <source>
        <dbReference type="Proteomes" id="UP000320475"/>
    </source>
</evidence>
<dbReference type="GO" id="GO:0005730">
    <property type="term" value="C:nucleolus"/>
    <property type="evidence" value="ECO:0007669"/>
    <property type="project" value="UniProtKB-SubCell"/>
</dbReference>
<dbReference type="Gene3D" id="3.40.50.150">
    <property type="entry name" value="Vaccinia Virus protein VP39"/>
    <property type="match status" value="1"/>
</dbReference>
<keyword evidence="8 13" id="KW-0949">S-adenosyl-L-methionine</keyword>
<evidence type="ECO:0000256" key="2">
    <source>
        <dbReference type="ARBA" id="ARBA00006301"/>
    </source>
</evidence>
<evidence type="ECO:0000256" key="7">
    <source>
        <dbReference type="ARBA" id="ARBA00022679"/>
    </source>
</evidence>
<dbReference type="OrthoDB" id="10258825at2759"/>
<dbReference type="Gene3D" id="1.10.10.2150">
    <property type="entry name" value="Ribosomal RNA-processing protein 8, N-terminal domain"/>
    <property type="match status" value="1"/>
</dbReference>
<comment type="subcellular location">
    <subcellularLocation>
        <location evidence="1 13">Nucleus</location>
        <location evidence="1 13">Nucleolus</location>
    </subcellularLocation>
</comment>
<evidence type="ECO:0000256" key="3">
    <source>
        <dbReference type="ARBA" id="ARBA00020203"/>
    </source>
</evidence>
<evidence type="ECO:0000256" key="4">
    <source>
        <dbReference type="ARBA" id="ARBA00022491"/>
    </source>
</evidence>
<evidence type="ECO:0000313" key="15">
    <source>
        <dbReference type="EMBL" id="TPX41316.1"/>
    </source>
</evidence>
<dbReference type="EMBL" id="QEAM01000015">
    <property type="protein sequence ID" value="TPX50603.1"/>
    <property type="molecule type" value="Genomic_DNA"/>
</dbReference>
<accession>A0A507DG74</accession>
<dbReference type="InterPro" id="IPR042036">
    <property type="entry name" value="RRP8_N"/>
</dbReference>
<protein>
    <recommendedName>
        <fullName evidence="3 13">Ribosomal RNA-processing protein 8</fullName>
        <ecNumber evidence="13">2.1.1.-</ecNumber>
    </recommendedName>
</protein>